<dbReference type="Gene3D" id="3.30.70.1230">
    <property type="entry name" value="Nucleotide cyclase"/>
    <property type="match status" value="1"/>
</dbReference>
<dbReference type="PANTHER" id="PTHR16305">
    <property type="entry name" value="TESTICULAR SOLUBLE ADENYLYL CYCLASE"/>
    <property type="match status" value="1"/>
</dbReference>
<keyword evidence="5" id="KW-1185">Reference proteome</keyword>
<protein>
    <submittedName>
        <fullName evidence="4">Uncharacterized protein</fullName>
    </submittedName>
</protein>
<keyword evidence="3" id="KW-0456">Lyase</keyword>
<dbReference type="Ensembl" id="ENSHHUT00000081615.1">
    <property type="protein sequence ID" value="ENSHHUP00000079068.1"/>
    <property type="gene ID" value="ENSHHUG00000046073.1"/>
</dbReference>
<dbReference type="Proteomes" id="UP000314982">
    <property type="component" value="Unassembled WGS sequence"/>
</dbReference>
<dbReference type="SUPFAM" id="SSF55073">
    <property type="entry name" value="Nucleotide cyclase"/>
    <property type="match status" value="1"/>
</dbReference>
<evidence type="ECO:0000313" key="4">
    <source>
        <dbReference type="Ensembl" id="ENSHHUP00000079068.1"/>
    </source>
</evidence>
<reference evidence="5" key="1">
    <citation type="submission" date="2018-06" db="EMBL/GenBank/DDBJ databases">
        <title>Genome assembly of Danube salmon.</title>
        <authorList>
            <person name="Macqueen D.J."/>
            <person name="Gundappa M.K."/>
        </authorList>
    </citation>
    <scope>NUCLEOTIDE SEQUENCE [LARGE SCALE GENOMIC DNA]</scope>
</reference>
<dbReference type="AlphaFoldDB" id="A0A4W5QZC4"/>
<name>A0A4W5QZC4_9TELE</name>
<dbReference type="GeneTree" id="ENSGT00940000165310"/>
<evidence type="ECO:0000256" key="2">
    <source>
        <dbReference type="ARBA" id="ARBA00022840"/>
    </source>
</evidence>
<proteinExistence type="predicted"/>
<keyword evidence="1" id="KW-0547">Nucleotide-binding</keyword>
<sequence>SELACQSFTNLTEKFSLSSKKGYRADELTNTINSYIGEIVSHILDAGGDILNYAGNNRRCHLGSMDQLSEVISLVVKCSLNIQDQCGVQEMEAERHVCAITPGPVFTMSADLGSCHSMQVRYIKRVPSFSVEKYQDSIGTSVEHEKVTRYMIGRKVNLAARLMMHYPGVVSWDSENCYYSKLPVFYFNELPMKALKGVKNPGVLYQFMANKHQMYDHLM</sequence>
<accession>A0A4W5QZC4</accession>
<reference evidence="4" key="2">
    <citation type="submission" date="2025-08" db="UniProtKB">
        <authorList>
            <consortium name="Ensembl"/>
        </authorList>
    </citation>
    <scope>IDENTIFICATION</scope>
</reference>
<evidence type="ECO:0000313" key="5">
    <source>
        <dbReference type="Proteomes" id="UP000314982"/>
    </source>
</evidence>
<dbReference type="GO" id="GO:0005524">
    <property type="term" value="F:ATP binding"/>
    <property type="evidence" value="ECO:0007669"/>
    <property type="project" value="UniProtKB-KW"/>
</dbReference>
<keyword evidence="2" id="KW-0067">ATP-binding</keyword>
<dbReference type="PANTHER" id="PTHR16305:SF28">
    <property type="entry name" value="GUANYLATE CYCLASE DOMAIN-CONTAINING PROTEIN"/>
    <property type="match status" value="1"/>
</dbReference>
<dbReference type="GO" id="GO:0004016">
    <property type="term" value="F:adenylate cyclase activity"/>
    <property type="evidence" value="ECO:0007669"/>
    <property type="project" value="TreeGrafter"/>
</dbReference>
<dbReference type="GO" id="GO:0005737">
    <property type="term" value="C:cytoplasm"/>
    <property type="evidence" value="ECO:0007669"/>
    <property type="project" value="TreeGrafter"/>
</dbReference>
<evidence type="ECO:0000256" key="1">
    <source>
        <dbReference type="ARBA" id="ARBA00022741"/>
    </source>
</evidence>
<reference evidence="4" key="3">
    <citation type="submission" date="2025-09" db="UniProtKB">
        <authorList>
            <consortium name="Ensembl"/>
        </authorList>
    </citation>
    <scope>IDENTIFICATION</scope>
</reference>
<organism evidence="4 5">
    <name type="scientific">Hucho hucho</name>
    <name type="common">huchen</name>
    <dbReference type="NCBI Taxonomy" id="62062"/>
    <lineage>
        <taxon>Eukaryota</taxon>
        <taxon>Metazoa</taxon>
        <taxon>Chordata</taxon>
        <taxon>Craniata</taxon>
        <taxon>Vertebrata</taxon>
        <taxon>Euteleostomi</taxon>
        <taxon>Actinopterygii</taxon>
        <taxon>Neopterygii</taxon>
        <taxon>Teleostei</taxon>
        <taxon>Protacanthopterygii</taxon>
        <taxon>Salmoniformes</taxon>
        <taxon>Salmonidae</taxon>
        <taxon>Salmoninae</taxon>
        <taxon>Hucho</taxon>
    </lineage>
</organism>
<dbReference type="InterPro" id="IPR029787">
    <property type="entry name" value="Nucleotide_cyclase"/>
</dbReference>
<evidence type="ECO:0000256" key="3">
    <source>
        <dbReference type="ARBA" id="ARBA00023239"/>
    </source>
</evidence>